<dbReference type="InterPro" id="IPR003591">
    <property type="entry name" value="Leu-rich_rpt_typical-subtyp"/>
</dbReference>
<dbReference type="SUPFAM" id="SSF52200">
    <property type="entry name" value="Toll/Interleukin receptor TIR domain"/>
    <property type="match status" value="1"/>
</dbReference>
<dbReference type="SMART" id="SM00365">
    <property type="entry name" value="LRR_SD22"/>
    <property type="match status" value="6"/>
</dbReference>
<reference evidence="17" key="1">
    <citation type="submission" date="2023-06" db="EMBL/GenBank/DDBJ databases">
        <title>Male Hemibagrus guttatus genome.</title>
        <authorList>
            <person name="Bian C."/>
        </authorList>
    </citation>
    <scope>NUCLEOTIDE SEQUENCE</scope>
    <source>
        <strain evidence="17">Male_cb2023</strain>
        <tissue evidence="17">Muscle</tissue>
    </source>
</reference>
<evidence type="ECO:0000256" key="6">
    <source>
        <dbReference type="ARBA" id="ARBA00022729"/>
    </source>
</evidence>
<dbReference type="InterPro" id="IPR000157">
    <property type="entry name" value="TIR_dom"/>
</dbReference>
<comment type="similarity">
    <text evidence="2 14">Belongs to the Toll-like receptor family.</text>
</comment>
<dbReference type="GO" id="GO:0005886">
    <property type="term" value="C:plasma membrane"/>
    <property type="evidence" value="ECO:0007669"/>
    <property type="project" value="TreeGrafter"/>
</dbReference>
<dbReference type="GO" id="GO:0045087">
    <property type="term" value="P:innate immune response"/>
    <property type="evidence" value="ECO:0007669"/>
    <property type="project" value="UniProtKB-KW"/>
</dbReference>
<dbReference type="PANTHER" id="PTHR24365">
    <property type="entry name" value="TOLL-LIKE RECEPTOR"/>
    <property type="match status" value="1"/>
</dbReference>
<dbReference type="Pfam" id="PF01582">
    <property type="entry name" value="TIR"/>
    <property type="match status" value="1"/>
</dbReference>
<protein>
    <recommendedName>
        <fullName evidence="16">TIR domain-containing protein</fullName>
    </recommendedName>
</protein>
<keyword evidence="13 14" id="KW-0395">Inflammatory response</keyword>
<sequence length="781" mass="89337">MPMNSVLKTQLLQSGVQKIQLLEADLEQGGLGSVCEIAYNLSVENLHLKLENDYALHDDIGLKGCVGLREMRLKSSFLQDELSFIGVVKNLQVLVLKNNFLPQSLDNLCEIPDSLQLLQRFFLNSSPLSRITKRLFYCLLSLRTLDLSYNKISVIENFAFAGFDELQGSFSKGKSLLTDNQTFNGLHHLEYLSLRGNKMSSINFAAFEGLYSLKVLDLHSNMITRIIANHSIAPSGLESLESLDLRYNSIMNIDDFTFEQLKGLKTLMLDNNNISEIRKFTFFGLDGLESLMVEYNVVKHLEPSALSNLSALQKFSVGCLKHPLSRTGEVKINLGLLFGRIPVNLTELIISSCSRPLSIVIGSETAPKPGLQLQIFGQRVRFLDCEKPFFLSVVSLKVIVKRLLCGSRFAGKYFKSLENFELSSQIMTTFDDLVDLNTLLHLRKLKLTSIDLSDQPHLNILLHNLTALQFFGLYTSRIPSFSEELTRDLTSLKYLFVNLHNNLNVIENFIGPLLNLRYVVMIETVLFCSCDNAWFNDWVKHEKQVYVLTWLFRRGHGLTCRTMSNIQDFAKYAESSCFLHVGFVLYASTSVGILLFMLVVLVHNLAGDYLLAFIYIARGWMDEAIRGSATRFYQYDAFVSYSGKDEPWIMDELLPNLETRGPPFLRLCLHSRDFHLGVDIVENITRSLYRSRHTLCLLSRHYLRSKWCSLEMKLAMHRLLAEHRDVLIVVFLEKIPPKLLSAHHRLARFVKRKTYIDWPQDPQQQAAFWDRLWAKVAPKPV</sequence>
<dbReference type="GO" id="GO:0006954">
    <property type="term" value="P:inflammatory response"/>
    <property type="evidence" value="ECO:0007669"/>
    <property type="project" value="UniProtKB-KW"/>
</dbReference>
<evidence type="ECO:0000256" key="3">
    <source>
        <dbReference type="ARBA" id="ARBA00022588"/>
    </source>
</evidence>
<evidence type="ECO:0000313" key="18">
    <source>
        <dbReference type="Proteomes" id="UP001274896"/>
    </source>
</evidence>
<evidence type="ECO:0000313" key="17">
    <source>
        <dbReference type="EMBL" id="KAK3553784.1"/>
    </source>
</evidence>
<keyword evidence="10 15" id="KW-0472">Membrane</keyword>
<evidence type="ECO:0000256" key="14">
    <source>
        <dbReference type="PIRNR" id="PIRNR037595"/>
    </source>
</evidence>
<dbReference type="SUPFAM" id="SSF52058">
    <property type="entry name" value="L domain-like"/>
    <property type="match status" value="1"/>
</dbReference>
<evidence type="ECO:0000256" key="13">
    <source>
        <dbReference type="ARBA" id="ARBA00023198"/>
    </source>
</evidence>
<evidence type="ECO:0000256" key="12">
    <source>
        <dbReference type="ARBA" id="ARBA00023180"/>
    </source>
</evidence>
<comment type="subcellular location">
    <subcellularLocation>
        <location evidence="1">Membrane</location>
        <topology evidence="1">Single-pass type I membrane protein</topology>
    </subcellularLocation>
</comment>
<keyword evidence="12" id="KW-0325">Glycoprotein</keyword>
<evidence type="ECO:0000256" key="15">
    <source>
        <dbReference type="SAM" id="Phobius"/>
    </source>
</evidence>
<proteinExistence type="inferred from homology"/>
<evidence type="ECO:0000256" key="5">
    <source>
        <dbReference type="ARBA" id="ARBA00022692"/>
    </source>
</evidence>
<dbReference type="SMART" id="SM00369">
    <property type="entry name" value="LRR_TYP"/>
    <property type="match status" value="7"/>
</dbReference>
<dbReference type="GO" id="GO:0038023">
    <property type="term" value="F:signaling receptor activity"/>
    <property type="evidence" value="ECO:0007669"/>
    <property type="project" value="TreeGrafter"/>
</dbReference>
<dbReference type="EMBL" id="JAUCMX010000002">
    <property type="protein sequence ID" value="KAK3553784.1"/>
    <property type="molecule type" value="Genomic_DNA"/>
</dbReference>
<dbReference type="AlphaFoldDB" id="A0AAE0RF20"/>
<keyword evidence="5 15" id="KW-0812">Transmembrane</keyword>
<keyword evidence="4" id="KW-0433">Leucine-rich repeat</keyword>
<keyword evidence="7" id="KW-0677">Repeat</keyword>
<dbReference type="InterPro" id="IPR017241">
    <property type="entry name" value="Toll-like_receptor"/>
</dbReference>
<dbReference type="SMART" id="SM00255">
    <property type="entry name" value="TIR"/>
    <property type="match status" value="1"/>
</dbReference>
<dbReference type="PROSITE" id="PS51450">
    <property type="entry name" value="LRR"/>
    <property type="match status" value="3"/>
</dbReference>
<keyword evidence="3 14" id="KW-0399">Innate immunity</keyword>
<evidence type="ECO:0000256" key="7">
    <source>
        <dbReference type="ARBA" id="ARBA00022737"/>
    </source>
</evidence>
<dbReference type="Proteomes" id="UP001274896">
    <property type="component" value="Unassembled WGS sequence"/>
</dbReference>
<accession>A0AAE0RF20</accession>
<keyword evidence="8 14" id="KW-0391">Immunity</keyword>
<dbReference type="GO" id="GO:0007165">
    <property type="term" value="P:signal transduction"/>
    <property type="evidence" value="ECO:0007669"/>
    <property type="project" value="InterPro"/>
</dbReference>
<dbReference type="PRINTS" id="PR01537">
    <property type="entry name" value="INTRLKN1R1F"/>
</dbReference>
<dbReference type="InterPro" id="IPR001611">
    <property type="entry name" value="Leu-rich_rpt"/>
</dbReference>
<dbReference type="PROSITE" id="PS50104">
    <property type="entry name" value="TIR"/>
    <property type="match status" value="1"/>
</dbReference>
<evidence type="ECO:0000256" key="11">
    <source>
        <dbReference type="ARBA" id="ARBA00023170"/>
    </source>
</evidence>
<dbReference type="Gene3D" id="3.40.50.10140">
    <property type="entry name" value="Toll/interleukin-1 receptor homology (TIR) domain"/>
    <property type="match status" value="1"/>
</dbReference>
<dbReference type="InterPro" id="IPR035897">
    <property type="entry name" value="Toll_tir_struct_dom_sf"/>
</dbReference>
<dbReference type="FunFam" id="3.40.50.10140:FF:000001">
    <property type="entry name" value="Toll-like receptor 2"/>
    <property type="match status" value="1"/>
</dbReference>
<evidence type="ECO:0000256" key="2">
    <source>
        <dbReference type="ARBA" id="ARBA00009634"/>
    </source>
</evidence>
<evidence type="ECO:0000256" key="1">
    <source>
        <dbReference type="ARBA" id="ARBA00004479"/>
    </source>
</evidence>
<dbReference type="InterPro" id="IPR032675">
    <property type="entry name" value="LRR_dom_sf"/>
</dbReference>
<organism evidence="17 18">
    <name type="scientific">Hemibagrus guttatus</name>
    <dbReference type="NCBI Taxonomy" id="175788"/>
    <lineage>
        <taxon>Eukaryota</taxon>
        <taxon>Metazoa</taxon>
        <taxon>Chordata</taxon>
        <taxon>Craniata</taxon>
        <taxon>Vertebrata</taxon>
        <taxon>Euteleostomi</taxon>
        <taxon>Actinopterygii</taxon>
        <taxon>Neopterygii</taxon>
        <taxon>Teleostei</taxon>
        <taxon>Ostariophysi</taxon>
        <taxon>Siluriformes</taxon>
        <taxon>Bagridae</taxon>
        <taxon>Hemibagrus</taxon>
    </lineage>
</organism>
<comment type="caution">
    <text evidence="17">The sequence shown here is derived from an EMBL/GenBank/DDBJ whole genome shotgun (WGS) entry which is preliminary data.</text>
</comment>
<gene>
    <name evidence="17" type="ORF">QTP70_011154</name>
</gene>
<keyword evidence="18" id="KW-1185">Reference proteome</keyword>
<dbReference type="PANTHER" id="PTHR24365:SF522">
    <property type="entry name" value="LOW QUALITY PROTEIN: TOLL-LIKE RECEPTOR 13-RELATED"/>
    <property type="match status" value="1"/>
</dbReference>
<feature type="transmembrane region" description="Helical" evidence="15">
    <location>
        <begin position="583"/>
        <end position="616"/>
    </location>
</feature>
<evidence type="ECO:0000256" key="9">
    <source>
        <dbReference type="ARBA" id="ARBA00022989"/>
    </source>
</evidence>
<feature type="domain" description="TIR" evidence="16">
    <location>
        <begin position="633"/>
        <end position="776"/>
    </location>
</feature>
<evidence type="ECO:0000259" key="16">
    <source>
        <dbReference type="PROSITE" id="PS50104"/>
    </source>
</evidence>
<dbReference type="PIRSF" id="PIRSF037595">
    <property type="entry name" value="Toll-like_receptor"/>
    <property type="match status" value="1"/>
</dbReference>
<keyword evidence="11 14" id="KW-0675">Receptor</keyword>
<dbReference type="Pfam" id="PF13855">
    <property type="entry name" value="LRR_8"/>
    <property type="match status" value="3"/>
</dbReference>
<evidence type="ECO:0000256" key="8">
    <source>
        <dbReference type="ARBA" id="ARBA00022859"/>
    </source>
</evidence>
<keyword evidence="6" id="KW-0732">Signal</keyword>
<dbReference type="Gene3D" id="3.80.10.10">
    <property type="entry name" value="Ribonuclease Inhibitor"/>
    <property type="match status" value="3"/>
</dbReference>
<evidence type="ECO:0000256" key="10">
    <source>
        <dbReference type="ARBA" id="ARBA00023136"/>
    </source>
</evidence>
<keyword evidence="9 15" id="KW-1133">Transmembrane helix</keyword>
<evidence type="ECO:0000256" key="4">
    <source>
        <dbReference type="ARBA" id="ARBA00022614"/>
    </source>
</evidence>
<name>A0AAE0RF20_9TELE</name>